<sequence>MRAYSLDLRERVVRAVDQGYNRAEISKLLGVSSATIKRYLKLRRETGYLHPRPIPGHPPYKGSDRGKGMPASLLAELFAGLFAH</sequence>
<dbReference type="EMBL" id="BNJF01000001">
    <property type="protein sequence ID" value="GHO42279.1"/>
    <property type="molecule type" value="Genomic_DNA"/>
</dbReference>
<dbReference type="Pfam" id="PF13518">
    <property type="entry name" value="HTH_28"/>
    <property type="match status" value="1"/>
</dbReference>
<evidence type="ECO:0000313" key="3">
    <source>
        <dbReference type="Proteomes" id="UP000612362"/>
    </source>
</evidence>
<dbReference type="RefSeq" id="WP_236030955.1">
    <property type="nucleotide sequence ID" value="NZ_BNJF01000001.1"/>
</dbReference>
<dbReference type="InterPro" id="IPR009057">
    <property type="entry name" value="Homeodomain-like_sf"/>
</dbReference>
<accession>A0A8J3HZT4</accession>
<comment type="caution">
    <text evidence="2">The sequence shown here is derived from an EMBL/GenBank/DDBJ whole genome shotgun (WGS) entry which is preliminary data.</text>
</comment>
<protein>
    <recommendedName>
        <fullName evidence="1">Insertion element IS150 protein InsJ-like helix-turn-helix domain-containing protein</fullName>
    </recommendedName>
</protein>
<organism evidence="2 3">
    <name type="scientific">Ktedonospora formicarum</name>
    <dbReference type="NCBI Taxonomy" id="2778364"/>
    <lineage>
        <taxon>Bacteria</taxon>
        <taxon>Bacillati</taxon>
        <taxon>Chloroflexota</taxon>
        <taxon>Ktedonobacteria</taxon>
        <taxon>Ktedonobacterales</taxon>
        <taxon>Ktedonobacteraceae</taxon>
        <taxon>Ktedonospora</taxon>
    </lineage>
</organism>
<dbReference type="Gene3D" id="1.10.10.10">
    <property type="entry name" value="Winged helix-like DNA-binding domain superfamily/Winged helix DNA-binding domain"/>
    <property type="match status" value="1"/>
</dbReference>
<dbReference type="Proteomes" id="UP000612362">
    <property type="component" value="Unassembled WGS sequence"/>
</dbReference>
<dbReference type="InterPro" id="IPR036388">
    <property type="entry name" value="WH-like_DNA-bd_sf"/>
</dbReference>
<dbReference type="SUPFAM" id="SSF46689">
    <property type="entry name" value="Homeodomain-like"/>
    <property type="match status" value="1"/>
</dbReference>
<name>A0A8J3HZT4_9CHLR</name>
<evidence type="ECO:0000259" key="1">
    <source>
        <dbReference type="Pfam" id="PF13518"/>
    </source>
</evidence>
<gene>
    <name evidence="2" type="ORF">KSX_04420</name>
</gene>
<evidence type="ECO:0000313" key="2">
    <source>
        <dbReference type="EMBL" id="GHO42279.1"/>
    </source>
</evidence>
<feature type="domain" description="Insertion element IS150 protein InsJ-like helix-turn-helix" evidence="1">
    <location>
        <begin position="9"/>
        <end position="53"/>
    </location>
</feature>
<keyword evidence="3" id="KW-1185">Reference proteome</keyword>
<reference evidence="2" key="1">
    <citation type="submission" date="2020-10" db="EMBL/GenBank/DDBJ databases">
        <title>Taxonomic study of unclassified bacteria belonging to the class Ktedonobacteria.</title>
        <authorList>
            <person name="Yabe S."/>
            <person name="Wang C.M."/>
            <person name="Zheng Y."/>
            <person name="Sakai Y."/>
            <person name="Cavaletti L."/>
            <person name="Monciardini P."/>
            <person name="Donadio S."/>
        </authorList>
    </citation>
    <scope>NUCLEOTIDE SEQUENCE</scope>
    <source>
        <strain evidence="2">SOSP1-1</strain>
    </source>
</reference>
<proteinExistence type="predicted"/>
<dbReference type="AlphaFoldDB" id="A0A8J3HZT4"/>
<dbReference type="InterPro" id="IPR055247">
    <property type="entry name" value="InsJ-like_HTH"/>
</dbReference>